<accession>F9UIL1</accession>
<dbReference type="SUPFAM" id="SSF53756">
    <property type="entry name" value="UDP-Glycosyltransferase/glycogen phosphorylase"/>
    <property type="match status" value="1"/>
</dbReference>
<gene>
    <name evidence="1" type="ORF">ThimaDRAFT_4764</name>
</gene>
<protein>
    <submittedName>
        <fullName evidence="1">Putative glycosyl transferase</fullName>
    </submittedName>
</protein>
<dbReference type="GO" id="GO:0016740">
    <property type="term" value="F:transferase activity"/>
    <property type="evidence" value="ECO:0007669"/>
    <property type="project" value="UniProtKB-KW"/>
</dbReference>
<sequence>MHHISRSFSKAGWRVGFLSAPIGVPHLLGAGGDASERCASSRMGGSRDPDSAVWHFVPFAPLPWGVSPIFARRSYVALAWLSARPGIRRALRGAGLLQPDFACADHFLHEGLLKAADPRISAFRRADNAAGFPGALSDFSQREADFARRSDLTIVTNCNSAQELAEKGVPHTLLVENGLLLDRFRTQRPSPTEYASDGRPVIVFVGAADARLDHGAILRAVSARSHYLWTFIGPFEGEFARRLQGAGALLPGPIPHDRLAGYLQHARVGIVPFSQTNATNLIRQVSSLKVFEYAASGLPIVGTRGCLYPNDLPVPLAICDSEQQFIDAIDRFVVAGRPAPPSIDAFDRYDWPQRLRPLFDWLGPRLDG</sequence>
<reference evidence="1 2" key="1">
    <citation type="submission" date="2011-06" db="EMBL/GenBank/DDBJ databases">
        <title>The draft genome of Thiocapsa marina 5811.</title>
        <authorList>
            <consortium name="US DOE Joint Genome Institute (JGI-PGF)"/>
            <person name="Lucas S."/>
            <person name="Han J."/>
            <person name="Cheng J.-F."/>
            <person name="Goodwin L."/>
            <person name="Pitluck S."/>
            <person name="Peters L."/>
            <person name="Land M.L."/>
            <person name="Hauser L."/>
            <person name="Vogl K."/>
            <person name="Liu Z."/>
            <person name="Imhoff J."/>
            <person name="Thiel V."/>
            <person name="Frigaard N.-U."/>
            <person name="Bryant D."/>
            <person name="Woyke T.J."/>
        </authorList>
    </citation>
    <scope>NUCLEOTIDE SEQUENCE [LARGE SCALE GENOMIC DNA]</scope>
    <source>
        <strain evidence="1 2">5811</strain>
    </source>
</reference>
<keyword evidence="2" id="KW-1185">Reference proteome</keyword>
<dbReference type="Gene3D" id="3.40.50.2000">
    <property type="entry name" value="Glycogen Phosphorylase B"/>
    <property type="match status" value="1"/>
</dbReference>
<proteinExistence type="predicted"/>
<dbReference type="EMBL" id="AFWV01000028">
    <property type="protein sequence ID" value="EGV15965.1"/>
    <property type="molecule type" value="Genomic_DNA"/>
</dbReference>
<keyword evidence="1" id="KW-0808">Transferase</keyword>
<dbReference type="Proteomes" id="UP000005459">
    <property type="component" value="Unassembled WGS sequence"/>
</dbReference>
<name>F9UIL1_9GAMM</name>
<dbReference type="STRING" id="768671.ThimaDRAFT_4764"/>
<dbReference type="eggNOG" id="COG0438">
    <property type="taxonomic scope" value="Bacteria"/>
</dbReference>
<evidence type="ECO:0000313" key="2">
    <source>
        <dbReference type="Proteomes" id="UP000005459"/>
    </source>
</evidence>
<dbReference type="AlphaFoldDB" id="F9UIL1"/>
<organism evidence="1 2">
    <name type="scientific">Thiocapsa marina 5811</name>
    <dbReference type="NCBI Taxonomy" id="768671"/>
    <lineage>
        <taxon>Bacteria</taxon>
        <taxon>Pseudomonadati</taxon>
        <taxon>Pseudomonadota</taxon>
        <taxon>Gammaproteobacteria</taxon>
        <taxon>Chromatiales</taxon>
        <taxon>Chromatiaceae</taxon>
        <taxon>Thiocapsa</taxon>
    </lineage>
</organism>
<evidence type="ECO:0000313" key="1">
    <source>
        <dbReference type="EMBL" id="EGV15965.1"/>
    </source>
</evidence>